<dbReference type="Proteomes" id="UP001200537">
    <property type="component" value="Unassembled WGS sequence"/>
</dbReference>
<comment type="caution">
    <text evidence="2">The sequence shown here is derived from an EMBL/GenBank/DDBJ whole genome shotgun (WGS) entry which is preliminary data.</text>
</comment>
<dbReference type="EMBL" id="JAKNHJ010000016">
    <property type="protein sequence ID" value="MCG4618463.1"/>
    <property type="molecule type" value="Genomic_DNA"/>
</dbReference>
<name>A0AAJ1BCQ5_9ACTO</name>
<keyword evidence="1" id="KW-0812">Transmembrane</keyword>
<evidence type="ECO:0000313" key="2">
    <source>
        <dbReference type="EMBL" id="MCG4618463.1"/>
    </source>
</evidence>
<proteinExistence type="predicted"/>
<gene>
    <name evidence="2" type="ORF">L0M99_08175</name>
</gene>
<reference evidence="2" key="1">
    <citation type="submission" date="2022-01" db="EMBL/GenBank/DDBJ databases">
        <title>Collection of gut derived symbiotic bacterial strains cultured from healthy donors.</title>
        <authorList>
            <person name="Lin H."/>
            <person name="Kohout C."/>
            <person name="Waligurski E."/>
            <person name="Pamer E.G."/>
        </authorList>
    </citation>
    <scope>NUCLEOTIDE SEQUENCE</scope>
    <source>
        <strain evidence="2">DFI.7.46</strain>
    </source>
</reference>
<sequence>MTKAIPGISALAMILLSPVCYTLNEPFISVALVIAGWTVLIALAAKMEEK</sequence>
<keyword evidence="1" id="KW-0472">Membrane</keyword>
<organism evidence="2 3">
    <name type="scientific">Varibaculum cambriense</name>
    <dbReference type="NCBI Taxonomy" id="184870"/>
    <lineage>
        <taxon>Bacteria</taxon>
        <taxon>Bacillati</taxon>
        <taxon>Actinomycetota</taxon>
        <taxon>Actinomycetes</taxon>
        <taxon>Actinomycetales</taxon>
        <taxon>Actinomycetaceae</taxon>
        <taxon>Varibaculum</taxon>
    </lineage>
</organism>
<dbReference type="AlphaFoldDB" id="A0AAJ1BCQ5"/>
<protein>
    <submittedName>
        <fullName evidence="2">Uncharacterized protein</fullName>
    </submittedName>
</protein>
<feature type="transmembrane region" description="Helical" evidence="1">
    <location>
        <begin position="26"/>
        <end position="45"/>
    </location>
</feature>
<accession>A0AAJ1BCQ5</accession>
<keyword evidence="1" id="KW-1133">Transmembrane helix</keyword>
<evidence type="ECO:0000256" key="1">
    <source>
        <dbReference type="SAM" id="Phobius"/>
    </source>
</evidence>
<evidence type="ECO:0000313" key="3">
    <source>
        <dbReference type="Proteomes" id="UP001200537"/>
    </source>
</evidence>
<dbReference type="RefSeq" id="WP_238128332.1">
    <property type="nucleotide sequence ID" value="NZ_JAKNHJ010000016.1"/>
</dbReference>